<feature type="compositionally biased region" description="Basic residues" evidence="1">
    <location>
        <begin position="56"/>
        <end position="65"/>
    </location>
</feature>
<accession>A0A9Q0TAG0</accession>
<comment type="caution">
    <text evidence="2">The sequence shown here is derived from an EMBL/GenBank/DDBJ whole genome shotgun (WGS) entry which is preliminary data.</text>
</comment>
<name>A0A9Q0TAG0_SALPP</name>
<proteinExistence type="predicted"/>
<keyword evidence="3" id="KW-1185">Reference proteome</keyword>
<reference evidence="2" key="2">
    <citation type="journal article" date="2023" name="Int. J. Mol. Sci.">
        <title>De Novo Assembly and Annotation of 11 Diverse Shrub Willow (Salix) Genomes Reveals Novel Gene Organization in Sex-Linked Regions.</title>
        <authorList>
            <person name="Hyden B."/>
            <person name="Feng K."/>
            <person name="Yates T.B."/>
            <person name="Jawdy S."/>
            <person name="Cereghino C."/>
            <person name="Smart L.B."/>
            <person name="Muchero W."/>
        </authorList>
    </citation>
    <scope>NUCLEOTIDE SEQUENCE</scope>
    <source>
        <tissue evidence="2">Shoot tip</tissue>
    </source>
</reference>
<evidence type="ECO:0000256" key="1">
    <source>
        <dbReference type="SAM" id="MobiDB-lite"/>
    </source>
</evidence>
<dbReference type="EMBL" id="JAPFFK010000016">
    <property type="protein sequence ID" value="KAJ6706460.1"/>
    <property type="molecule type" value="Genomic_DNA"/>
</dbReference>
<organism evidence="2 3">
    <name type="scientific">Salix purpurea</name>
    <name type="common">Purple osier willow</name>
    <dbReference type="NCBI Taxonomy" id="77065"/>
    <lineage>
        <taxon>Eukaryota</taxon>
        <taxon>Viridiplantae</taxon>
        <taxon>Streptophyta</taxon>
        <taxon>Embryophyta</taxon>
        <taxon>Tracheophyta</taxon>
        <taxon>Spermatophyta</taxon>
        <taxon>Magnoliopsida</taxon>
        <taxon>eudicotyledons</taxon>
        <taxon>Gunneridae</taxon>
        <taxon>Pentapetalae</taxon>
        <taxon>rosids</taxon>
        <taxon>fabids</taxon>
        <taxon>Malpighiales</taxon>
        <taxon>Salicaceae</taxon>
        <taxon>Saliceae</taxon>
        <taxon>Salix</taxon>
    </lineage>
</organism>
<evidence type="ECO:0000313" key="3">
    <source>
        <dbReference type="Proteomes" id="UP001151532"/>
    </source>
</evidence>
<sequence length="148" mass="16883">MADDGEKREIVVGLPNNHDKLFKIRKPPKPKPKAAEGEEMNVKKRKAAEGEEMNVKKKRRRRRILKEKVDEGEKGNDDLPEEGEDVVCRDACLSLKVNNQNTLASMEDFDLELDKMELVAAAAGYYYYNSITRQPRHSSLPYGSSFMP</sequence>
<feature type="compositionally biased region" description="Basic and acidic residues" evidence="1">
    <location>
        <begin position="33"/>
        <end position="55"/>
    </location>
</feature>
<protein>
    <submittedName>
        <fullName evidence="2">Uncharacterized protein</fullName>
    </submittedName>
</protein>
<dbReference type="Proteomes" id="UP001151532">
    <property type="component" value="Chromosome 3"/>
</dbReference>
<reference evidence="2" key="1">
    <citation type="submission" date="2022-11" db="EMBL/GenBank/DDBJ databases">
        <authorList>
            <person name="Hyden B.L."/>
            <person name="Feng K."/>
            <person name="Yates T."/>
            <person name="Jawdy S."/>
            <person name="Smart L.B."/>
            <person name="Muchero W."/>
        </authorList>
    </citation>
    <scope>NUCLEOTIDE SEQUENCE</scope>
    <source>
        <tissue evidence="2">Shoot tip</tissue>
    </source>
</reference>
<feature type="region of interest" description="Disordered" evidence="1">
    <location>
        <begin position="20"/>
        <end position="82"/>
    </location>
</feature>
<dbReference type="AlphaFoldDB" id="A0A9Q0TAG0"/>
<gene>
    <name evidence="2" type="ORF">OIU79_010997</name>
</gene>
<feature type="compositionally biased region" description="Basic and acidic residues" evidence="1">
    <location>
        <begin position="66"/>
        <end position="77"/>
    </location>
</feature>
<feature type="compositionally biased region" description="Basic residues" evidence="1">
    <location>
        <begin position="23"/>
        <end position="32"/>
    </location>
</feature>
<evidence type="ECO:0000313" key="2">
    <source>
        <dbReference type="EMBL" id="KAJ6706460.1"/>
    </source>
</evidence>